<keyword evidence="3" id="KW-0804">Transcription</keyword>
<protein>
    <submittedName>
        <fullName evidence="5">Lrp/AsnC family transcriptional regulator</fullName>
    </submittedName>
</protein>
<dbReference type="RefSeq" id="WP_191812253.1">
    <property type="nucleotide sequence ID" value="NZ_JACSPV010000013.1"/>
</dbReference>
<dbReference type="PANTHER" id="PTHR30154">
    <property type="entry name" value="LEUCINE-RESPONSIVE REGULATORY PROTEIN"/>
    <property type="match status" value="1"/>
</dbReference>
<dbReference type="InterPro" id="IPR019888">
    <property type="entry name" value="Tscrpt_reg_AsnC-like"/>
</dbReference>
<organism evidence="5 6">
    <name type="scientific">Bacillus norwichensis</name>
    <dbReference type="NCBI Taxonomy" id="2762217"/>
    <lineage>
        <taxon>Bacteria</taxon>
        <taxon>Bacillati</taxon>
        <taxon>Bacillota</taxon>
        <taxon>Bacilli</taxon>
        <taxon>Bacillales</taxon>
        <taxon>Bacillaceae</taxon>
        <taxon>Bacillus</taxon>
    </lineage>
</organism>
<dbReference type="InterPro" id="IPR000485">
    <property type="entry name" value="AsnC-type_HTH_dom"/>
</dbReference>
<dbReference type="EMBL" id="JACSPV010000013">
    <property type="protein sequence ID" value="MBD8005367.1"/>
    <property type="molecule type" value="Genomic_DNA"/>
</dbReference>
<feature type="domain" description="HTH asnC-type" evidence="4">
    <location>
        <begin position="1"/>
        <end position="62"/>
    </location>
</feature>
<proteinExistence type="predicted"/>
<accession>A0ABR8VKS8</accession>
<evidence type="ECO:0000256" key="2">
    <source>
        <dbReference type="ARBA" id="ARBA00023125"/>
    </source>
</evidence>
<dbReference type="PROSITE" id="PS00519">
    <property type="entry name" value="HTH_ASNC_1"/>
    <property type="match status" value="1"/>
</dbReference>
<dbReference type="PROSITE" id="PS50956">
    <property type="entry name" value="HTH_ASNC_2"/>
    <property type="match status" value="1"/>
</dbReference>
<dbReference type="InterPro" id="IPR011008">
    <property type="entry name" value="Dimeric_a/b-barrel"/>
</dbReference>
<keyword evidence="1" id="KW-0805">Transcription regulation</keyword>
<dbReference type="InterPro" id="IPR036388">
    <property type="entry name" value="WH-like_DNA-bd_sf"/>
</dbReference>
<comment type="caution">
    <text evidence="5">The sequence shown here is derived from an EMBL/GenBank/DDBJ whole genome shotgun (WGS) entry which is preliminary data.</text>
</comment>
<sequence>MDQVDRNLIKLLQLDGRMSISELSKRLALSRPSVSERLKRLQEKGIIEGFVAQVSPASVGRKLLVMIEFSEIKVPLSEFEQMIEGEPEVIECHRATGHVHYYIKAALKGMDELTRLIEKLIPYGNTKTSILLGTPVATRVILPSDE</sequence>
<dbReference type="CDD" id="cd00090">
    <property type="entry name" value="HTH_ARSR"/>
    <property type="match status" value="1"/>
</dbReference>
<dbReference type="Pfam" id="PF01037">
    <property type="entry name" value="AsnC_trans_reg"/>
    <property type="match status" value="1"/>
</dbReference>
<dbReference type="InterPro" id="IPR019887">
    <property type="entry name" value="Tscrpt_reg_AsnC/Lrp_C"/>
</dbReference>
<evidence type="ECO:0000259" key="4">
    <source>
        <dbReference type="PROSITE" id="PS50956"/>
    </source>
</evidence>
<dbReference type="InterPro" id="IPR036390">
    <property type="entry name" value="WH_DNA-bd_sf"/>
</dbReference>
<reference evidence="5 6" key="1">
    <citation type="submission" date="2020-08" db="EMBL/GenBank/DDBJ databases">
        <title>A Genomic Blueprint of the Chicken Gut Microbiome.</title>
        <authorList>
            <person name="Gilroy R."/>
            <person name="Ravi A."/>
            <person name="Getino M."/>
            <person name="Pursley I."/>
            <person name="Horton D.L."/>
            <person name="Alikhan N.-F."/>
            <person name="Baker D."/>
            <person name="Gharbi K."/>
            <person name="Hall N."/>
            <person name="Watson M."/>
            <person name="Adriaenssens E.M."/>
            <person name="Foster-Nyarko E."/>
            <person name="Jarju S."/>
            <person name="Secka A."/>
            <person name="Antonio M."/>
            <person name="Oren A."/>
            <person name="Chaudhuri R."/>
            <person name="La Ragione R.M."/>
            <person name="Hildebrand F."/>
            <person name="Pallen M.J."/>
        </authorList>
    </citation>
    <scope>NUCLEOTIDE SEQUENCE [LARGE SCALE GENOMIC DNA]</scope>
    <source>
        <strain evidence="5 6">Sa1BUA2</strain>
    </source>
</reference>
<evidence type="ECO:0000256" key="1">
    <source>
        <dbReference type="ARBA" id="ARBA00023015"/>
    </source>
</evidence>
<dbReference type="InterPro" id="IPR011991">
    <property type="entry name" value="ArsR-like_HTH"/>
</dbReference>
<name>A0ABR8VKS8_9BACI</name>
<dbReference type="Gene3D" id="1.10.10.10">
    <property type="entry name" value="Winged helix-like DNA-binding domain superfamily/Winged helix DNA-binding domain"/>
    <property type="match status" value="1"/>
</dbReference>
<evidence type="ECO:0000313" key="6">
    <source>
        <dbReference type="Proteomes" id="UP000648182"/>
    </source>
</evidence>
<dbReference type="SUPFAM" id="SSF46785">
    <property type="entry name" value="Winged helix' DNA-binding domain"/>
    <property type="match status" value="1"/>
</dbReference>
<gene>
    <name evidence="5" type="ORF">H9631_09755</name>
</gene>
<keyword evidence="6" id="KW-1185">Reference proteome</keyword>
<evidence type="ECO:0000256" key="3">
    <source>
        <dbReference type="ARBA" id="ARBA00023163"/>
    </source>
</evidence>
<dbReference type="PRINTS" id="PR00033">
    <property type="entry name" value="HTHASNC"/>
</dbReference>
<dbReference type="InterPro" id="IPR019885">
    <property type="entry name" value="Tscrpt_reg_HTH_AsnC-type_CS"/>
</dbReference>
<dbReference type="Pfam" id="PF13412">
    <property type="entry name" value="HTH_24"/>
    <property type="match status" value="1"/>
</dbReference>
<dbReference type="Proteomes" id="UP000648182">
    <property type="component" value="Unassembled WGS sequence"/>
</dbReference>
<keyword evidence="2" id="KW-0238">DNA-binding</keyword>
<dbReference type="PANTHER" id="PTHR30154:SF53">
    <property type="entry name" value="HTH-TYPE TRANSCRIPTIONAL REGULATOR LRPC"/>
    <property type="match status" value="1"/>
</dbReference>
<dbReference type="SMART" id="SM00344">
    <property type="entry name" value="HTH_ASNC"/>
    <property type="match status" value="1"/>
</dbReference>
<dbReference type="Gene3D" id="3.30.70.920">
    <property type="match status" value="1"/>
</dbReference>
<dbReference type="SUPFAM" id="SSF54909">
    <property type="entry name" value="Dimeric alpha+beta barrel"/>
    <property type="match status" value="1"/>
</dbReference>
<evidence type="ECO:0000313" key="5">
    <source>
        <dbReference type="EMBL" id="MBD8005367.1"/>
    </source>
</evidence>